<dbReference type="SMART" id="SM00849">
    <property type="entry name" value="Lactamase_B"/>
    <property type="match status" value="1"/>
</dbReference>
<dbReference type="AlphaFoldDB" id="A0A942E8K8"/>
<proteinExistence type="predicted"/>
<dbReference type="Gene3D" id="3.60.15.10">
    <property type="entry name" value="Ribonuclease Z/Hydroxyacylglutathione hydrolase-like"/>
    <property type="match status" value="1"/>
</dbReference>
<dbReference type="Pfam" id="PF23023">
    <property type="entry name" value="Anti-Pycsar_Apyc1"/>
    <property type="match status" value="1"/>
</dbReference>
<dbReference type="PANTHER" id="PTHR46018:SF7">
    <property type="entry name" value="RIBONUCLEASE Z"/>
    <property type="match status" value="1"/>
</dbReference>
<organism evidence="2 3">
    <name type="scientific">Devosia litorisediminis</name>
    <dbReference type="NCBI Taxonomy" id="2829817"/>
    <lineage>
        <taxon>Bacteria</taxon>
        <taxon>Pseudomonadati</taxon>
        <taxon>Pseudomonadota</taxon>
        <taxon>Alphaproteobacteria</taxon>
        <taxon>Hyphomicrobiales</taxon>
        <taxon>Devosiaceae</taxon>
        <taxon>Devosia</taxon>
    </lineage>
</organism>
<dbReference type="Proteomes" id="UP000678281">
    <property type="component" value="Unassembled WGS sequence"/>
</dbReference>
<dbReference type="GO" id="GO:0042781">
    <property type="term" value="F:3'-tRNA processing endoribonuclease activity"/>
    <property type="evidence" value="ECO:0007669"/>
    <property type="project" value="TreeGrafter"/>
</dbReference>
<evidence type="ECO:0000259" key="1">
    <source>
        <dbReference type="SMART" id="SM00849"/>
    </source>
</evidence>
<dbReference type="PANTHER" id="PTHR46018">
    <property type="entry name" value="ZINC PHOSPHODIESTERASE ELAC PROTEIN 1"/>
    <property type="match status" value="1"/>
</dbReference>
<reference evidence="2" key="1">
    <citation type="submission" date="2021-04" db="EMBL/GenBank/DDBJ databases">
        <title>Devosia litorisediminis sp. nov., isolated from a sand dune.</title>
        <authorList>
            <person name="Park S."/>
            <person name="Yoon J.-H."/>
        </authorList>
    </citation>
    <scope>NUCLEOTIDE SEQUENCE</scope>
    <source>
        <strain evidence="2">BSSL-BM10</strain>
    </source>
</reference>
<dbReference type="EMBL" id="JAGXTP010000001">
    <property type="protein sequence ID" value="MBS3849551.1"/>
    <property type="molecule type" value="Genomic_DNA"/>
</dbReference>
<dbReference type="InterPro" id="IPR001279">
    <property type="entry name" value="Metallo-B-lactamas"/>
</dbReference>
<sequence>MNNSTTPDNVGVDIQIAGGGDAFGSGGQFQTCFIVDDSHGRFAIDFGATSMVALGQLGIDVAEIELVVLSHLHGDHFGGLPFLLLHRQYAASSCRPLTLAGPPGLQGRIAALMDCMYPGLWEGQWRFAIDFVDIVPDQTTTVLGRKITAQKARHFAGAQDCLSLRIETDDKLIAFSGDTGWRDELIELARDTDLFICECNERIDQPYDTHISFETLSRNIDRLQTKRLLVSHLGPDMVGAIDSLPVEAATFGLKLAL</sequence>
<keyword evidence="3" id="KW-1185">Reference proteome</keyword>
<accession>A0A942E8K8</accession>
<comment type="caution">
    <text evidence="2">The sequence shown here is derived from an EMBL/GenBank/DDBJ whole genome shotgun (WGS) entry which is preliminary data.</text>
</comment>
<dbReference type="InterPro" id="IPR036866">
    <property type="entry name" value="RibonucZ/Hydroxyglut_hydro"/>
</dbReference>
<evidence type="ECO:0000313" key="2">
    <source>
        <dbReference type="EMBL" id="MBS3849551.1"/>
    </source>
</evidence>
<feature type="domain" description="Metallo-beta-lactamase" evidence="1">
    <location>
        <begin position="29"/>
        <end position="232"/>
    </location>
</feature>
<evidence type="ECO:0000313" key="3">
    <source>
        <dbReference type="Proteomes" id="UP000678281"/>
    </source>
</evidence>
<name>A0A942E8K8_9HYPH</name>
<dbReference type="RefSeq" id="WP_212659016.1">
    <property type="nucleotide sequence ID" value="NZ_JAGXTP010000001.1"/>
</dbReference>
<dbReference type="SUPFAM" id="SSF56281">
    <property type="entry name" value="Metallo-hydrolase/oxidoreductase"/>
    <property type="match status" value="1"/>
</dbReference>
<protein>
    <submittedName>
        <fullName evidence="2">MBL fold metallo-hydrolase</fullName>
    </submittedName>
</protein>
<gene>
    <name evidence="2" type="ORF">KD146_12665</name>
</gene>